<dbReference type="GO" id="GO:0046872">
    <property type="term" value="F:metal ion binding"/>
    <property type="evidence" value="ECO:0007669"/>
    <property type="project" value="UniProtKB-KW"/>
</dbReference>
<proteinExistence type="predicted"/>
<dbReference type="GO" id="GO:0009055">
    <property type="term" value="F:electron transfer activity"/>
    <property type="evidence" value="ECO:0007669"/>
    <property type="project" value="InterPro"/>
</dbReference>
<dbReference type="SUPFAM" id="SSF49503">
    <property type="entry name" value="Cupredoxins"/>
    <property type="match status" value="1"/>
</dbReference>
<name>A0A371FD48_MUCPR</name>
<dbReference type="Pfam" id="PF02298">
    <property type="entry name" value="Cu_bind_like"/>
    <property type="match status" value="1"/>
</dbReference>
<reference evidence="9" key="1">
    <citation type="submission" date="2018-05" db="EMBL/GenBank/DDBJ databases">
        <title>Draft genome of Mucuna pruriens seed.</title>
        <authorList>
            <person name="Nnadi N.E."/>
            <person name="Vos R."/>
            <person name="Hasami M.H."/>
            <person name="Devisetty U.K."/>
            <person name="Aguiy J.C."/>
        </authorList>
    </citation>
    <scope>NUCLEOTIDE SEQUENCE [LARGE SCALE GENOMIC DNA]</scope>
    <source>
        <strain evidence="9">JCA_2017</strain>
    </source>
</reference>
<dbReference type="AlphaFoldDB" id="A0A371FD48"/>
<dbReference type="PROSITE" id="PS51485">
    <property type="entry name" value="PHYTOCYANIN"/>
    <property type="match status" value="1"/>
</dbReference>
<evidence type="ECO:0000256" key="3">
    <source>
        <dbReference type="ARBA" id="ARBA00022982"/>
    </source>
</evidence>
<evidence type="ECO:0000313" key="10">
    <source>
        <dbReference type="Proteomes" id="UP000257109"/>
    </source>
</evidence>
<dbReference type="PANTHER" id="PTHR33021:SF193">
    <property type="entry name" value="OS06G0218600 PROTEIN"/>
    <property type="match status" value="1"/>
</dbReference>
<dbReference type="InterPro" id="IPR003245">
    <property type="entry name" value="Phytocyanin_dom"/>
</dbReference>
<evidence type="ECO:0000256" key="4">
    <source>
        <dbReference type="ARBA" id="ARBA00023008"/>
    </source>
</evidence>
<feature type="non-terminal residue" evidence="9">
    <location>
        <position position="1"/>
    </location>
</feature>
<evidence type="ECO:0000256" key="2">
    <source>
        <dbReference type="ARBA" id="ARBA00022723"/>
    </source>
</evidence>
<dbReference type="GO" id="GO:0005886">
    <property type="term" value="C:plasma membrane"/>
    <property type="evidence" value="ECO:0007669"/>
    <property type="project" value="TreeGrafter"/>
</dbReference>
<dbReference type="PANTHER" id="PTHR33021">
    <property type="entry name" value="BLUE COPPER PROTEIN"/>
    <property type="match status" value="1"/>
</dbReference>
<dbReference type="OrthoDB" id="206968at2759"/>
<sequence>MASSNIPLVLGLCLAINMAVPTLAATHTVGDTSGWAIGADYTTWASGLKFKVGDTLVFNYESGHTVDEVTESDYKSCSAGNSLSTDSSGATTIALKTAGTHYFICSVPGHCKGGMKLAVKVKAKKVIAPSAAPSPSDNTKDTPPSSTLTTTTTTPSTPSTPTSTASTFHTTSSATSSSPILAVFILSCISYFL</sequence>
<keyword evidence="2" id="KW-0479">Metal-binding</keyword>
<dbReference type="EMBL" id="QJKJ01009589">
    <property type="protein sequence ID" value="RDX76217.1"/>
    <property type="molecule type" value="Genomic_DNA"/>
</dbReference>
<keyword evidence="7" id="KW-0732">Signal</keyword>
<feature type="signal peptide" evidence="7">
    <location>
        <begin position="1"/>
        <end position="24"/>
    </location>
</feature>
<dbReference type="InterPro" id="IPR039391">
    <property type="entry name" value="Phytocyanin-like"/>
</dbReference>
<keyword evidence="10" id="KW-1185">Reference proteome</keyword>
<evidence type="ECO:0000259" key="8">
    <source>
        <dbReference type="PROSITE" id="PS51485"/>
    </source>
</evidence>
<evidence type="ECO:0000256" key="7">
    <source>
        <dbReference type="SAM" id="SignalP"/>
    </source>
</evidence>
<dbReference type="FunFam" id="2.60.40.420:FF:000003">
    <property type="entry name" value="Blue copper"/>
    <property type="match status" value="1"/>
</dbReference>
<evidence type="ECO:0000313" key="9">
    <source>
        <dbReference type="EMBL" id="RDX76217.1"/>
    </source>
</evidence>
<comment type="caution">
    <text evidence="9">The sequence shown here is derived from an EMBL/GenBank/DDBJ whole genome shotgun (WGS) entry which is preliminary data.</text>
</comment>
<dbReference type="CDD" id="cd04216">
    <property type="entry name" value="Phytocyanin"/>
    <property type="match status" value="1"/>
</dbReference>
<feature type="domain" description="Phytocyanin" evidence="8">
    <location>
        <begin position="25"/>
        <end position="123"/>
    </location>
</feature>
<keyword evidence="4" id="KW-0186">Copper</keyword>
<dbReference type="InterPro" id="IPR008972">
    <property type="entry name" value="Cupredoxin"/>
</dbReference>
<keyword evidence="5" id="KW-0325">Glycoprotein</keyword>
<protein>
    <recommendedName>
        <fullName evidence="8">Phytocyanin domain-containing protein</fullName>
    </recommendedName>
</protein>
<gene>
    <name evidence="9" type="ORF">CR513_43818</name>
</gene>
<feature type="chain" id="PRO_5016844861" description="Phytocyanin domain-containing protein" evidence="7">
    <location>
        <begin position="25"/>
        <end position="193"/>
    </location>
</feature>
<feature type="region of interest" description="Disordered" evidence="6">
    <location>
        <begin position="129"/>
        <end position="173"/>
    </location>
</feature>
<dbReference type="Gene3D" id="2.60.40.420">
    <property type="entry name" value="Cupredoxins - blue copper proteins"/>
    <property type="match status" value="1"/>
</dbReference>
<accession>A0A371FD48</accession>
<evidence type="ECO:0000256" key="5">
    <source>
        <dbReference type="ARBA" id="ARBA00023180"/>
    </source>
</evidence>
<dbReference type="STRING" id="157652.A0A371FD48"/>
<dbReference type="Proteomes" id="UP000257109">
    <property type="component" value="Unassembled WGS sequence"/>
</dbReference>
<dbReference type="InterPro" id="IPR028871">
    <property type="entry name" value="BlueCu_1_BS"/>
</dbReference>
<keyword evidence="3" id="KW-0249">Electron transport</keyword>
<evidence type="ECO:0000256" key="1">
    <source>
        <dbReference type="ARBA" id="ARBA00022448"/>
    </source>
</evidence>
<organism evidence="9 10">
    <name type="scientific">Mucuna pruriens</name>
    <name type="common">Velvet bean</name>
    <name type="synonym">Dolichos pruriens</name>
    <dbReference type="NCBI Taxonomy" id="157652"/>
    <lineage>
        <taxon>Eukaryota</taxon>
        <taxon>Viridiplantae</taxon>
        <taxon>Streptophyta</taxon>
        <taxon>Embryophyta</taxon>
        <taxon>Tracheophyta</taxon>
        <taxon>Spermatophyta</taxon>
        <taxon>Magnoliopsida</taxon>
        <taxon>eudicotyledons</taxon>
        <taxon>Gunneridae</taxon>
        <taxon>Pentapetalae</taxon>
        <taxon>rosids</taxon>
        <taxon>fabids</taxon>
        <taxon>Fabales</taxon>
        <taxon>Fabaceae</taxon>
        <taxon>Papilionoideae</taxon>
        <taxon>50 kb inversion clade</taxon>
        <taxon>NPAAA clade</taxon>
        <taxon>indigoferoid/millettioid clade</taxon>
        <taxon>Phaseoleae</taxon>
        <taxon>Mucuna</taxon>
    </lineage>
</organism>
<keyword evidence="1" id="KW-0813">Transport</keyword>
<evidence type="ECO:0000256" key="6">
    <source>
        <dbReference type="SAM" id="MobiDB-lite"/>
    </source>
</evidence>
<dbReference type="PROSITE" id="PS00196">
    <property type="entry name" value="COPPER_BLUE"/>
    <property type="match status" value="1"/>
</dbReference>